<dbReference type="SUPFAM" id="SSF88723">
    <property type="entry name" value="PIN domain-like"/>
    <property type="match status" value="1"/>
</dbReference>
<dbReference type="InterPro" id="IPR002716">
    <property type="entry name" value="PIN_dom"/>
</dbReference>
<evidence type="ECO:0000259" key="1">
    <source>
        <dbReference type="Pfam" id="PF13470"/>
    </source>
</evidence>
<dbReference type="Proteomes" id="UP000664795">
    <property type="component" value="Unassembled WGS sequence"/>
</dbReference>
<proteinExistence type="predicted"/>
<protein>
    <submittedName>
        <fullName evidence="2">Toxin-antitoxin system toxin component, PIN family</fullName>
    </submittedName>
</protein>
<dbReference type="Pfam" id="PF13470">
    <property type="entry name" value="PIN_3"/>
    <property type="match status" value="1"/>
</dbReference>
<feature type="domain" description="PIN" evidence="1">
    <location>
        <begin position="2"/>
        <end position="107"/>
    </location>
</feature>
<dbReference type="NCBIfam" id="TIGR00305">
    <property type="entry name" value="putative toxin-antitoxin system toxin component, PIN family"/>
    <property type="match status" value="1"/>
</dbReference>
<name>A0A939G6T6_9BACT</name>
<sequence>MRVVIDTNCLLASIPPRNPAYALYKAFVAEQFTWVVSNEILTEYAEQLTLMYSSVTTDLVLTILTIAPNTLFQEAYFKWQLIEQDHDDDKFVDVAIAAGADYLVTNDGHFDILKTIDLPKVTVVSLQEFLALIN</sequence>
<comment type="caution">
    <text evidence="2">The sequence shown here is derived from an EMBL/GenBank/DDBJ whole genome shotgun (WGS) entry which is preliminary data.</text>
</comment>
<dbReference type="InterPro" id="IPR029060">
    <property type="entry name" value="PIN-like_dom_sf"/>
</dbReference>
<organism evidence="2 3">
    <name type="scientific">Fibrella aquatilis</name>
    <dbReference type="NCBI Taxonomy" id="2817059"/>
    <lineage>
        <taxon>Bacteria</taxon>
        <taxon>Pseudomonadati</taxon>
        <taxon>Bacteroidota</taxon>
        <taxon>Cytophagia</taxon>
        <taxon>Cytophagales</taxon>
        <taxon>Spirosomataceae</taxon>
        <taxon>Fibrella</taxon>
    </lineage>
</organism>
<dbReference type="PANTHER" id="PTHR34610">
    <property type="entry name" value="SSL7007 PROTEIN"/>
    <property type="match status" value="1"/>
</dbReference>
<keyword evidence="3" id="KW-1185">Reference proteome</keyword>
<reference evidence="2 3" key="1">
    <citation type="submission" date="2021-03" db="EMBL/GenBank/DDBJ databases">
        <title>Fibrella sp. HMF5036 genome sequencing and assembly.</title>
        <authorList>
            <person name="Kang H."/>
            <person name="Kim H."/>
            <person name="Bae S."/>
            <person name="Joh K."/>
        </authorList>
    </citation>
    <scope>NUCLEOTIDE SEQUENCE [LARGE SCALE GENOMIC DNA]</scope>
    <source>
        <strain evidence="2 3">HMF5036</strain>
    </source>
</reference>
<dbReference type="AlphaFoldDB" id="A0A939G6T6"/>
<dbReference type="PANTHER" id="PTHR34610:SF3">
    <property type="entry name" value="SSL7007 PROTEIN"/>
    <property type="match status" value="1"/>
</dbReference>
<accession>A0A939G6T6</accession>
<evidence type="ECO:0000313" key="3">
    <source>
        <dbReference type="Proteomes" id="UP000664795"/>
    </source>
</evidence>
<dbReference type="RefSeq" id="WP_207335056.1">
    <property type="nucleotide sequence ID" value="NZ_JAFMYU010000005.1"/>
</dbReference>
<dbReference type="InterPro" id="IPR002850">
    <property type="entry name" value="PIN_toxin-like"/>
</dbReference>
<gene>
    <name evidence="2" type="ORF">J2I48_08865</name>
</gene>
<dbReference type="EMBL" id="JAFMYU010000005">
    <property type="protein sequence ID" value="MBO0931101.1"/>
    <property type="molecule type" value="Genomic_DNA"/>
</dbReference>
<evidence type="ECO:0000313" key="2">
    <source>
        <dbReference type="EMBL" id="MBO0931101.1"/>
    </source>
</evidence>